<keyword evidence="3" id="KW-1185">Reference proteome</keyword>
<dbReference type="Proteomes" id="UP001642464">
    <property type="component" value="Unassembled WGS sequence"/>
</dbReference>
<evidence type="ECO:0000313" key="2">
    <source>
        <dbReference type="EMBL" id="CAK8990999.1"/>
    </source>
</evidence>
<organism evidence="2 3">
    <name type="scientific">Durusdinium trenchii</name>
    <dbReference type="NCBI Taxonomy" id="1381693"/>
    <lineage>
        <taxon>Eukaryota</taxon>
        <taxon>Sar</taxon>
        <taxon>Alveolata</taxon>
        <taxon>Dinophyceae</taxon>
        <taxon>Suessiales</taxon>
        <taxon>Symbiodiniaceae</taxon>
        <taxon>Durusdinium</taxon>
    </lineage>
</organism>
<feature type="region of interest" description="Disordered" evidence="1">
    <location>
        <begin position="741"/>
        <end position="874"/>
    </location>
</feature>
<feature type="compositionally biased region" description="Polar residues" evidence="1">
    <location>
        <begin position="610"/>
        <end position="623"/>
    </location>
</feature>
<feature type="region of interest" description="Disordered" evidence="1">
    <location>
        <begin position="335"/>
        <end position="393"/>
    </location>
</feature>
<reference evidence="2 3" key="1">
    <citation type="submission" date="2024-02" db="EMBL/GenBank/DDBJ databases">
        <authorList>
            <person name="Chen Y."/>
            <person name="Shah S."/>
            <person name="Dougan E. K."/>
            <person name="Thang M."/>
            <person name="Chan C."/>
        </authorList>
    </citation>
    <scope>NUCLEOTIDE SEQUENCE [LARGE SCALE GENOMIC DNA]</scope>
</reference>
<name>A0ABP0HNS1_9DINO</name>
<feature type="region of interest" description="Disordered" evidence="1">
    <location>
        <begin position="443"/>
        <end position="659"/>
    </location>
</feature>
<sequence length="1092" mass="117566">MRRDAWTSTERAQARDWLTGARQINRQIASDNEELAELVNSAKDLLPRSSSVPAGGARHAAKVLREERHAFARRIAKSAARNRKPYDPLFSPNVLLEVQARLKTPELRDCLEARSCRNSISAGDAARTAVQEMCSSTRSEAGEAVVVAEVEVLEAPKSPAPDLLKVLELPMKGEADTFEPATEVTVQVTTPTESPPSRKEELAEVLHQMVATADANMQADHHFDSIQANCLELNRFNTDSVSARGAIIECLHHVTDVGKQESESEEGEAGTMANHPQVEQAALANTSEDHPPTREAEEAETHGITQDSQVPLEDVQLHREGGEDCPMGTMELVVQTPPEGPSEPSGRCGSKATCAHETSWDPRPEAKVETGVAQGEADTHGTEGSAEESLDRTEACRWRARAEEEVAPEEQSLLDDLEELAKEVGAEDLEQGLADEMAIGEVKTEETSAEQAEGNGNTSQALTHRPVEEKGAALEHVEPSSEANVAPEHLVIDQPNSGAPTPSAEERTSEPMRSPEDGGPERSRAEAPAESGATVATAHSIEGDQMETQTTHAEAEESQEKSLEPTWPVEPSVEDKVGEQAQASVEAPFVATVAPESAEIDKPTLPHQLSMENTVGTGSAQSSVEATDATTTVEEHAKIDKTEETSRVAETEETDASTLEQALPHEPAMKDNAVAEQAQQSVEAIVATTAEKSAEIYKKEFEPALPVEPSMEDEVGAEQVQPSAMAPVAITVEADSAMMAKTEAAAHAKQAEEADEMSSKPTLQHQPSMEDRVGTGSAQASVEATDATTTVEENAKIEKTEKTTHAEQADEMKEGRLKQSLPGELSTQVSLAVEQAQPSPEAFLASTEGKEIARHTQKAEADESRSEQSSFVKPSIEDKGCIEQVRQRVEPAVLEPEVEAPREAARSVKNLGLDEAHLDRGSESFTSSGATEAGAGRRWTSTPPFCLLGNVLRTGTPTGKTAGRPRVENEFRVELAKGSKGLGLTVCPDAQNRELLVVQVDPEGAVAQYNSKELARGSAKLILPRITLTQVNGIRGDVEAMVEAMKESGKLDLRVRPVRTQERQERSWSQDLVSIIGAVRAVKNVSRLQRAQ</sequence>
<proteinExistence type="predicted"/>
<gene>
    <name evidence="2" type="ORF">SCF082_LOCUS2467</name>
</gene>
<comment type="caution">
    <text evidence="2">The sequence shown here is derived from an EMBL/GenBank/DDBJ whole genome shotgun (WGS) entry which is preliminary data.</text>
</comment>
<feature type="compositionally biased region" description="Low complexity" evidence="1">
    <location>
        <begin position="780"/>
        <end position="792"/>
    </location>
</feature>
<feature type="compositionally biased region" description="Basic and acidic residues" evidence="1">
    <location>
        <begin position="287"/>
        <end position="301"/>
    </location>
</feature>
<evidence type="ECO:0000256" key="1">
    <source>
        <dbReference type="SAM" id="MobiDB-lite"/>
    </source>
</evidence>
<feature type="compositionally biased region" description="Basic and acidic residues" evidence="1">
    <location>
        <begin position="633"/>
        <end position="650"/>
    </location>
</feature>
<feature type="compositionally biased region" description="Basic and acidic residues" evidence="1">
    <location>
        <begin position="465"/>
        <end position="479"/>
    </location>
</feature>
<feature type="compositionally biased region" description="Basic and acidic residues" evidence="1">
    <location>
        <begin position="504"/>
        <end position="527"/>
    </location>
</feature>
<feature type="compositionally biased region" description="Basic and acidic residues" evidence="1">
    <location>
        <begin position="358"/>
        <end position="368"/>
    </location>
</feature>
<feature type="compositionally biased region" description="Basic and acidic residues" evidence="1">
    <location>
        <begin position="793"/>
        <end position="817"/>
    </location>
</feature>
<accession>A0ABP0HNS1</accession>
<feature type="compositionally biased region" description="Basic and acidic residues" evidence="1">
    <location>
        <begin position="848"/>
        <end position="866"/>
    </location>
</feature>
<evidence type="ECO:0000313" key="3">
    <source>
        <dbReference type="Proteomes" id="UP001642464"/>
    </source>
</evidence>
<feature type="compositionally biased region" description="Basic and acidic residues" evidence="1">
    <location>
        <begin position="553"/>
        <end position="563"/>
    </location>
</feature>
<feature type="region of interest" description="Disordered" evidence="1">
    <location>
        <begin position="283"/>
        <end position="311"/>
    </location>
</feature>
<dbReference type="EMBL" id="CAXAMM010001214">
    <property type="protein sequence ID" value="CAK8990999.1"/>
    <property type="molecule type" value="Genomic_DNA"/>
</dbReference>
<protein>
    <submittedName>
        <fullName evidence="2">Uncharacterized protein</fullName>
    </submittedName>
</protein>